<dbReference type="GO" id="GO:0031625">
    <property type="term" value="F:ubiquitin protein ligase binding"/>
    <property type="evidence" value="ECO:0007669"/>
    <property type="project" value="InterPro"/>
</dbReference>
<comment type="pathway">
    <text evidence="1">Glycan biosynthesis; starch biosynthesis.</text>
</comment>
<dbReference type="GO" id="GO:0016757">
    <property type="term" value="F:glycosyltransferase activity"/>
    <property type="evidence" value="ECO:0007669"/>
    <property type="project" value="UniProtKB-KW"/>
</dbReference>
<dbReference type="AlphaFoldDB" id="A0A4S4DI88"/>
<organism evidence="9 10">
    <name type="scientific">Camellia sinensis var. sinensis</name>
    <name type="common">China tea</name>
    <dbReference type="NCBI Taxonomy" id="542762"/>
    <lineage>
        <taxon>Eukaryota</taxon>
        <taxon>Viridiplantae</taxon>
        <taxon>Streptophyta</taxon>
        <taxon>Embryophyta</taxon>
        <taxon>Tracheophyta</taxon>
        <taxon>Spermatophyta</taxon>
        <taxon>Magnoliopsida</taxon>
        <taxon>eudicotyledons</taxon>
        <taxon>Gunneridae</taxon>
        <taxon>Pentapetalae</taxon>
        <taxon>asterids</taxon>
        <taxon>Ericales</taxon>
        <taxon>Theaceae</taxon>
        <taxon>Camellia</taxon>
    </lineage>
</organism>
<evidence type="ECO:0000259" key="8">
    <source>
        <dbReference type="PROSITE" id="PS50069"/>
    </source>
</evidence>
<dbReference type="Pfam" id="PF00888">
    <property type="entry name" value="Cullin"/>
    <property type="match status" value="1"/>
</dbReference>
<protein>
    <recommendedName>
        <fullName evidence="8">Cullin family profile domain-containing protein</fullName>
    </recommendedName>
</protein>
<dbReference type="STRING" id="542762.A0A4S4DI88"/>
<reference evidence="9 10" key="1">
    <citation type="journal article" date="2018" name="Proc. Natl. Acad. Sci. U.S.A.">
        <title>Draft genome sequence of Camellia sinensis var. sinensis provides insights into the evolution of the tea genome and tea quality.</title>
        <authorList>
            <person name="Wei C."/>
            <person name="Yang H."/>
            <person name="Wang S."/>
            <person name="Zhao J."/>
            <person name="Liu C."/>
            <person name="Gao L."/>
            <person name="Xia E."/>
            <person name="Lu Y."/>
            <person name="Tai Y."/>
            <person name="She G."/>
            <person name="Sun J."/>
            <person name="Cao H."/>
            <person name="Tong W."/>
            <person name="Gao Q."/>
            <person name="Li Y."/>
            <person name="Deng W."/>
            <person name="Jiang X."/>
            <person name="Wang W."/>
            <person name="Chen Q."/>
            <person name="Zhang S."/>
            <person name="Li H."/>
            <person name="Wu J."/>
            <person name="Wang P."/>
            <person name="Li P."/>
            <person name="Shi C."/>
            <person name="Zheng F."/>
            <person name="Jian J."/>
            <person name="Huang B."/>
            <person name="Shan D."/>
            <person name="Shi M."/>
            <person name="Fang C."/>
            <person name="Yue Y."/>
            <person name="Li F."/>
            <person name="Li D."/>
            <person name="Wei S."/>
            <person name="Han B."/>
            <person name="Jiang C."/>
            <person name="Yin Y."/>
            <person name="Xia T."/>
            <person name="Zhang Z."/>
            <person name="Bennetzen J.L."/>
            <person name="Zhao S."/>
            <person name="Wan X."/>
        </authorList>
    </citation>
    <scope>NUCLEOTIDE SEQUENCE [LARGE SCALE GENOMIC DNA]</scope>
    <source>
        <strain evidence="10">cv. Shuchazao</strain>
        <tissue evidence="9">Leaf</tissue>
    </source>
</reference>
<dbReference type="PROSITE" id="PS50069">
    <property type="entry name" value="CULLIN_2"/>
    <property type="match status" value="1"/>
</dbReference>
<comment type="similarity">
    <text evidence="5 6">Belongs to the cullin family.</text>
</comment>
<feature type="domain" description="Cullin family profile" evidence="8">
    <location>
        <begin position="116"/>
        <end position="188"/>
    </location>
</feature>
<evidence type="ECO:0000256" key="2">
    <source>
        <dbReference type="ARBA" id="ARBA00022676"/>
    </source>
</evidence>
<keyword evidence="10" id="KW-1185">Reference proteome</keyword>
<dbReference type="InterPro" id="IPR013534">
    <property type="entry name" value="Starch_synth_cat_dom"/>
</dbReference>
<accession>A0A4S4DI88</accession>
<dbReference type="Proteomes" id="UP000306102">
    <property type="component" value="Unassembled WGS sequence"/>
</dbReference>
<dbReference type="SUPFAM" id="SSF75632">
    <property type="entry name" value="Cullin homology domain"/>
    <property type="match status" value="1"/>
</dbReference>
<keyword evidence="2" id="KW-0328">Glycosyltransferase</keyword>
<evidence type="ECO:0000313" key="10">
    <source>
        <dbReference type="Proteomes" id="UP000306102"/>
    </source>
</evidence>
<dbReference type="UniPathway" id="UPA00152"/>
<evidence type="ECO:0000256" key="7">
    <source>
        <dbReference type="SAM" id="MobiDB-lite"/>
    </source>
</evidence>
<dbReference type="InterPro" id="IPR045093">
    <property type="entry name" value="Cullin"/>
</dbReference>
<dbReference type="Gene3D" id="1.20.1310.10">
    <property type="entry name" value="Cullin Repeats"/>
    <property type="match status" value="1"/>
</dbReference>
<dbReference type="SMART" id="SM00182">
    <property type="entry name" value="CULLIN"/>
    <property type="match status" value="1"/>
</dbReference>
<keyword evidence="4" id="KW-0750">Starch biosynthesis</keyword>
<dbReference type="InterPro" id="IPR001373">
    <property type="entry name" value="Cullin_N"/>
</dbReference>
<keyword evidence="3" id="KW-0808">Transferase</keyword>
<dbReference type="GO" id="GO:0006511">
    <property type="term" value="P:ubiquitin-dependent protein catabolic process"/>
    <property type="evidence" value="ECO:0007669"/>
    <property type="project" value="InterPro"/>
</dbReference>
<dbReference type="InterPro" id="IPR036317">
    <property type="entry name" value="Cullin_homology_sf"/>
</dbReference>
<name>A0A4S4DI88_CAMSN</name>
<evidence type="ECO:0000256" key="3">
    <source>
        <dbReference type="ARBA" id="ARBA00022679"/>
    </source>
</evidence>
<dbReference type="EMBL" id="SDRB02011180">
    <property type="protein sequence ID" value="THG02533.1"/>
    <property type="molecule type" value="Genomic_DNA"/>
</dbReference>
<comment type="caution">
    <text evidence="9">The sequence shown here is derived from an EMBL/GenBank/DDBJ whole genome shotgun (WGS) entry which is preliminary data.</text>
</comment>
<sequence length="204" mass="22603">MTHNGLRSLNKLDMLQMKKNAKAIAKHASNKNGPKTENDRPSSAIIYGSGMNIVFVGAEVGPWSKTRGLGDVLGGLPPAMAGNGQFPHVTTSTKMHGILIDQEVSWYRQIRKMKHERSILTKLKQQCGGQFTSKMEGMVTDLTLARENQTNFEEYLKTNPDASPGIDLTVAVLTTGFWPSYKSFDLNLRQIELSGNHDSIKLDR</sequence>
<evidence type="ECO:0000256" key="5">
    <source>
        <dbReference type="PROSITE-ProRule" id="PRU00330"/>
    </source>
</evidence>
<dbReference type="GO" id="GO:0019252">
    <property type="term" value="P:starch biosynthetic process"/>
    <property type="evidence" value="ECO:0007669"/>
    <property type="project" value="UniProtKB-UniPathway"/>
</dbReference>
<evidence type="ECO:0000256" key="1">
    <source>
        <dbReference type="ARBA" id="ARBA00004727"/>
    </source>
</evidence>
<evidence type="ECO:0000256" key="6">
    <source>
        <dbReference type="RuleBase" id="RU003829"/>
    </source>
</evidence>
<dbReference type="InterPro" id="IPR016158">
    <property type="entry name" value="Cullin_homology"/>
</dbReference>
<evidence type="ECO:0000256" key="4">
    <source>
        <dbReference type="ARBA" id="ARBA00022922"/>
    </source>
</evidence>
<dbReference type="PANTHER" id="PTHR11932">
    <property type="entry name" value="CULLIN"/>
    <property type="match status" value="1"/>
</dbReference>
<dbReference type="Pfam" id="PF08323">
    <property type="entry name" value="Glyco_transf_5"/>
    <property type="match status" value="1"/>
</dbReference>
<feature type="region of interest" description="Disordered" evidence="7">
    <location>
        <begin position="22"/>
        <end position="42"/>
    </location>
</feature>
<proteinExistence type="inferred from homology"/>
<evidence type="ECO:0000313" key="9">
    <source>
        <dbReference type="EMBL" id="THG02533.1"/>
    </source>
</evidence>
<gene>
    <name evidence="9" type="ORF">TEA_028687</name>
</gene>